<evidence type="ECO:0000313" key="9">
    <source>
        <dbReference type="Proteomes" id="UP000327013"/>
    </source>
</evidence>
<proteinExistence type="predicted"/>
<dbReference type="OrthoDB" id="6270329at2759"/>
<dbReference type="Pfam" id="PF02042">
    <property type="entry name" value="RWP-RK"/>
    <property type="match status" value="1"/>
</dbReference>
<evidence type="ECO:0000256" key="3">
    <source>
        <dbReference type="ARBA" id="ARBA00023054"/>
    </source>
</evidence>
<dbReference type="AlphaFoldDB" id="A0A5N6RFB3"/>
<sequence length="247" mass="28714">MDSTHLHIPKIENPHGFDWFPEEHSEKLLELPPLDSFFDFDTFSFLHHTRQLDLTGFQDFEDPNSVFFSAENKLPFLYEDVVVDQKPLNYTTEFGTIGHYGNLGSASSEFSMVVQSEYASSSSKSEEEKRTSGRKKSVALELDEIQKHFNVPITKAAKEMKVGLTVLKKRCRELNIMRWPHRKIKSLKSLINNVKELGFTNEIVMLEEHKMLIEILPDMELTQRTKKLRQACFKANYKKRRSLTIQA</sequence>
<feature type="domain" description="RWP-RK" evidence="7">
    <location>
        <begin position="123"/>
        <end position="208"/>
    </location>
</feature>
<keyword evidence="9" id="KW-1185">Reference proteome</keyword>
<dbReference type="GO" id="GO:0003700">
    <property type="term" value="F:DNA-binding transcription factor activity"/>
    <property type="evidence" value="ECO:0007669"/>
    <property type="project" value="InterPro"/>
</dbReference>
<name>A0A5N6RFB3_9ROSI</name>
<organism evidence="8 9">
    <name type="scientific">Carpinus fangiana</name>
    <dbReference type="NCBI Taxonomy" id="176857"/>
    <lineage>
        <taxon>Eukaryota</taxon>
        <taxon>Viridiplantae</taxon>
        <taxon>Streptophyta</taxon>
        <taxon>Embryophyta</taxon>
        <taxon>Tracheophyta</taxon>
        <taxon>Spermatophyta</taxon>
        <taxon>Magnoliopsida</taxon>
        <taxon>eudicotyledons</taxon>
        <taxon>Gunneridae</taxon>
        <taxon>Pentapetalae</taxon>
        <taxon>rosids</taxon>
        <taxon>fabids</taxon>
        <taxon>Fagales</taxon>
        <taxon>Betulaceae</taxon>
        <taxon>Carpinus</taxon>
    </lineage>
</organism>
<keyword evidence="4" id="KW-0238">DNA-binding</keyword>
<dbReference type="GO" id="GO:0003677">
    <property type="term" value="F:DNA binding"/>
    <property type="evidence" value="ECO:0007669"/>
    <property type="project" value="UniProtKB-KW"/>
</dbReference>
<dbReference type="InterPro" id="IPR003035">
    <property type="entry name" value="RWP-RK_dom"/>
</dbReference>
<comment type="function">
    <text evidence="1">Putative transcription factor.</text>
</comment>
<keyword evidence="6" id="KW-0539">Nucleus</keyword>
<reference evidence="8 9" key="1">
    <citation type="submission" date="2019-06" db="EMBL/GenBank/DDBJ databases">
        <title>A chromosomal-level reference genome of Carpinus fangiana (Coryloideae, Betulaceae).</title>
        <authorList>
            <person name="Yang X."/>
            <person name="Wang Z."/>
            <person name="Zhang L."/>
            <person name="Hao G."/>
            <person name="Liu J."/>
            <person name="Yang Y."/>
        </authorList>
    </citation>
    <scope>NUCLEOTIDE SEQUENCE [LARGE SCALE GENOMIC DNA]</scope>
    <source>
        <strain evidence="8">Cfa_2016G</strain>
        <tissue evidence="8">Leaf</tissue>
    </source>
</reference>
<protein>
    <recommendedName>
        <fullName evidence="7">RWP-RK domain-containing protein</fullName>
    </recommendedName>
</protein>
<evidence type="ECO:0000256" key="6">
    <source>
        <dbReference type="ARBA" id="ARBA00023242"/>
    </source>
</evidence>
<evidence type="ECO:0000256" key="1">
    <source>
        <dbReference type="ARBA" id="ARBA00004049"/>
    </source>
</evidence>
<keyword evidence="5" id="KW-0804">Transcription</keyword>
<dbReference type="PANTHER" id="PTHR46373">
    <property type="entry name" value="PROTEIN RKD4"/>
    <property type="match status" value="1"/>
</dbReference>
<evidence type="ECO:0000256" key="2">
    <source>
        <dbReference type="ARBA" id="ARBA00023015"/>
    </source>
</evidence>
<evidence type="ECO:0000313" key="8">
    <source>
        <dbReference type="EMBL" id="KAE8077703.1"/>
    </source>
</evidence>
<dbReference type="PROSITE" id="PS51519">
    <property type="entry name" value="RWP_RK"/>
    <property type="match status" value="1"/>
</dbReference>
<keyword evidence="3" id="KW-0175">Coiled coil</keyword>
<dbReference type="InterPro" id="IPR044607">
    <property type="entry name" value="RKD-like"/>
</dbReference>
<dbReference type="PANTHER" id="PTHR46373:SF2">
    <property type="entry name" value="RWP-RK DOMAIN-CONTAINING PROTEIN"/>
    <property type="match status" value="1"/>
</dbReference>
<evidence type="ECO:0000256" key="5">
    <source>
        <dbReference type="ARBA" id="ARBA00023163"/>
    </source>
</evidence>
<dbReference type="Proteomes" id="UP000327013">
    <property type="component" value="Chromosome 6"/>
</dbReference>
<dbReference type="EMBL" id="CM017326">
    <property type="protein sequence ID" value="KAE8077703.1"/>
    <property type="molecule type" value="Genomic_DNA"/>
</dbReference>
<accession>A0A5N6RFB3</accession>
<evidence type="ECO:0000259" key="7">
    <source>
        <dbReference type="PROSITE" id="PS51519"/>
    </source>
</evidence>
<evidence type="ECO:0000256" key="4">
    <source>
        <dbReference type="ARBA" id="ARBA00023125"/>
    </source>
</evidence>
<keyword evidence="2" id="KW-0805">Transcription regulation</keyword>
<gene>
    <name evidence="8" type="ORF">FH972_016240</name>
</gene>